<feature type="compositionally biased region" description="Acidic residues" evidence="5">
    <location>
        <begin position="510"/>
        <end position="522"/>
    </location>
</feature>
<feature type="compositionally biased region" description="Polar residues" evidence="5">
    <location>
        <begin position="63"/>
        <end position="73"/>
    </location>
</feature>
<reference evidence="7 8" key="1">
    <citation type="submission" date="2024-08" db="EMBL/GenBank/DDBJ databases">
        <authorList>
            <person name="Cucini C."/>
            <person name="Frati F."/>
        </authorList>
    </citation>
    <scope>NUCLEOTIDE SEQUENCE [LARGE SCALE GENOMIC DNA]</scope>
</reference>
<dbReference type="PANTHER" id="PTHR24206">
    <property type="entry name" value="OS06G0237300 PROTEIN"/>
    <property type="match status" value="1"/>
</dbReference>
<feature type="region of interest" description="Disordered" evidence="5">
    <location>
        <begin position="382"/>
        <end position="401"/>
    </location>
</feature>
<protein>
    <recommendedName>
        <fullName evidence="6">LIM zinc-binding domain-containing protein</fullName>
    </recommendedName>
</protein>
<dbReference type="SMART" id="SM00132">
    <property type="entry name" value="LIM"/>
    <property type="match status" value="1"/>
</dbReference>
<feature type="compositionally biased region" description="Basic and acidic residues" evidence="5">
    <location>
        <begin position="622"/>
        <end position="634"/>
    </location>
</feature>
<evidence type="ECO:0000259" key="6">
    <source>
        <dbReference type="PROSITE" id="PS50023"/>
    </source>
</evidence>
<dbReference type="PROSITE" id="PS50023">
    <property type="entry name" value="LIM_DOMAIN_2"/>
    <property type="match status" value="1"/>
</dbReference>
<organism evidence="7 8">
    <name type="scientific">Orchesella dallaii</name>
    <dbReference type="NCBI Taxonomy" id="48710"/>
    <lineage>
        <taxon>Eukaryota</taxon>
        <taxon>Metazoa</taxon>
        <taxon>Ecdysozoa</taxon>
        <taxon>Arthropoda</taxon>
        <taxon>Hexapoda</taxon>
        <taxon>Collembola</taxon>
        <taxon>Entomobryomorpha</taxon>
        <taxon>Entomobryoidea</taxon>
        <taxon>Orchesellidae</taxon>
        <taxon>Orchesellinae</taxon>
        <taxon>Orchesella</taxon>
    </lineage>
</organism>
<feature type="compositionally biased region" description="Basic and acidic residues" evidence="5">
    <location>
        <begin position="47"/>
        <end position="62"/>
    </location>
</feature>
<feature type="compositionally biased region" description="Basic and acidic residues" evidence="5">
    <location>
        <begin position="690"/>
        <end position="704"/>
    </location>
</feature>
<feature type="compositionally biased region" description="Basic and acidic residues" evidence="5">
    <location>
        <begin position="74"/>
        <end position="86"/>
    </location>
</feature>
<name>A0ABP1QRZ7_9HEXA</name>
<feature type="region of interest" description="Disordered" evidence="5">
    <location>
        <begin position="1"/>
        <end position="97"/>
    </location>
</feature>
<evidence type="ECO:0000313" key="8">
    <source>
        <dbReference type="Proteomes" id="UP001642540"/>
    </source>
</evidence>
<dbReference type="Proteomes" id="UP001642540">
    <property type="component" value="Unassembled WGS sequence"/>
</dbReference>
<feature type="compositionally biased region" description="Low complexity" evidence="5">
    <location>
        <begin position="8"/>
        <end position="43"/>
    </location>
</feature>
<evidence type="ECO:0000256" key="5">
    <source>
        <dbReference type="SAM" id="MobiDB-lite"/>
    </source>
</evidence>
<feature type="region of interest" description="Disordered" evidence="5">
    <location>
        <begin position="428"/>
        <end position="452"/>
    </location>
</feature>
<accession>A0ABP1QRZ7</accession>
<proteinExistence type="predicted"/>
<keyword evidence="2 4" id="KW-0862">Zinc</keyword>
<dbReference type="EMBL" id="CAXLJM020000040">
    <property type="protein sequence ID" value="CAL8108701.1"/>
    <property type="molecule type" value="Genomic_DNA"/>
</dbReference>
<dbReference type="InterPro" id="IPR001781">
    <property type="entry name" value="Znf_LIM"/>
</dbReference>
<feature type="region of interest" description="Disordered" evidence="5">
    <location>
        <begin position="622"/>
        <end position="763"/>
    </location>
</feature>
<dbReference type="Pfam" id="PF00412">
    <property type="entry name" value="LIM"/>
    <property type="match status" value="1"/>
</dbReference>
<feature type="region of interest" description="Disordered" evidence="5">
    <location>
        <begin position="470"/>
        <end position="528"/>
    </location>
</feature>
<feature type="compositionally biased region" description="Basic and acidic residues" evidence="5">
    <location>
        <begin position="483"/>
        <end position="509"/>
    </location>
</feature>
<feature type="compositionally biased region" description="Acidic residues" evidence="5">
    <location>
        <begin position="384"/>
        <end position="395"/>
    </location>
</feature>
<keyword evidence="1 4" id="KW-0479">Metal-binding</keyword>
<feature type="compositionally biased region" description="Polar residues" evidence="5">
    <location>
        <begin position="664"/>
        <end position="683"/>
    </location>
</feature>
<feature type="region of interest" description="Disordered" evidence="5">
    <location>
        <begin position="817"/>
        <end position="836"/>
    </location>
</feature>
<keyword evidence="8" id="KW-1185">Reference proteome</keyword>
<evidence type="ECO:0000256" key="1">
    <source>
        <dbReference type="ARBA" id="ARBA00022723"/>
    </source>
</evidence>
<sequence length="836" mass="95305">MASHHQASMQSSFKSSSVVSKTMVKSSSSSIQAQATSTRTSSIEHQSSTEHHVESAVVENHESLSAVNGTITEGTKKSSTKLERKTSKAGTKKNKSNAEISKENISVCAETKPAEEIAKKLGPGESRVFAKVCVANLRRSFGDLTVIDSVISASPKIELEFSGKKSSFSKFDSLAKNNEKNSNVQAIENNQESSEQESSCVSKPETKKMYCTSCEKQVFQMELIRAEKKDWHKNCFRCVTCRKVLSVDTYQSHEHKLYCKPHFKELFQPKAVVEEPQEERKKPKLQVIICESQPKELPPDVVRASDTPSTGLEDISIDVRSKFELFENFKESSDRQSADPLPVKRSASVLAKLKKYESSLSNGNAELNGVSDEDLHGVDGIELQSDEEEEEEDQDNSVIRSEIKRKLKNPLQAMNEIAHFKQMEQVRSKWEDGAVSQTSTSDSRKEELQKFRSRLCQGKSNQLKEMYEKALEGDGGNTTTSRQEIEELKSERSRAFREMFEKGEIRKLDDDDEEEEDEEGGDQVDKRGVDLEVFEAGVAKQSRSLFEKLDKRINEEQRTVVEPVKKRTGQFNKAMVAQFQNVPTSPVDVVRCMDKMDEPLKVNTEELSSKFKFFETYEDELEKKHKENKRETLKRITPPREGIVKTEKDYEDDEDGAYRDPNVVRSSESTQDDTLQKSKTASKMLNIFRQMEENMSKGDAKDPIIRPMKQFTPPRDTAPRVYSNDSEEEEEEEEEAEEAEEEEEEEDEENVTEQGSRDEFLKEVGSLARARSLRAKFERWEQQENERNKAIVQEELAESIESARNLKAKFEAMRLMEKENGTTRNSPQPLKVNRFV</sequence>
<comment type="caution">
    <text evidence="7">The sequence shown here is derived from an EMBL/GenBank/DDBJ whole genome shotgun (WGS) entry which is preliminary data.</text>
</comment>
<gene>
    <name evidence="7" type="ORF">ODALV1_LOCUS13065</name>
</gene>
<feature type="compositionally biased region" description="Acidic residues" evidence="5">
    <location>
        <begin position="725"/>
        <end position="751"/>
    </location>
</feature>
<keyword evidence="3 4" id="KW-0440">LIM domain</keyword>
<feature type="domain" description="LIM zinc-binding" evidence="6">
    <location>
        <begin position="209"/>
        <end position="269"/>
    </location>
</feature>
<evidence type="ECO:0000256" key="3">
    <source>
        <dbReference type="ARBA" id="ARBA00023038"/>
    </source>
</evidence>
<dbReference type="SUPFAM" id="SSF57716">
    <property type="entry name" value="Glucocorticoid receptor-like (DNA-binding domain)"/>
    <property type="match status" value="2"/>
</dbReference>
<evidence type="ECO:0000256" key="4">
    <source>
        <dbReference type="PROSITE-ProRule" id="PRU00125"/>
    </source>
</evidence>
<dbReference type="Gene3D" id="2.10.110.10">
    <property type="entry name" value="Cysteine Rich Protein"/>
    <property type="match status" value="1"/>
</dbReference>
<evidence type="ECO:0000256" key="2">
    <source>
        <dbReference type="ARBA" id="ARBA00022833"/>
    </source>
</evidence>
<evidence type="ECO:0000313" key="7">
    <source>
        <dbReference type="EMBL" id="CAL8108701.1"/>
    </source>
</evidence>
<dbReference type="PROSITE" id="PS00478">
    <property type="entry name" value="LIM_DOMAIN_1"/>
    <property type="match status" value="1"/>
</dbReference>